<sequence>MEDITVNVGADDDDSPAVFDDSVILEQTEGDREFAKELAQIFIDSSELLLNEIDESFVRNDASTLQRAAHSLKGSVGNFGAPEVWQAAEELELLAERNDLAGAGESLKVLKQRIAGLVDGLRLYISGASS</sequence>
<organism evidence="2">
    <name type="scientific">marine sediment metagenome</name>
    <dbReference type="NCBI Taxonomy" id="412755"/>
    <lineage>
        <taxon>unclassified sequences</taxon>
        <taxon>metagenomes</taxon>
        <taxon>ecological metagenomes</taxon>
    </lineage>
</organism>
<dbReference type="SMART" id="SM00073">
    <property type="entry name" value="HPT"/>
    <property type="match status" value="1"/>
</dbReference>
<dbReference type="AlphaFoldDB" id="X1B006"/>
<dbReference type="Pfam" id="PF01627">
    <property type="entry name" value="Hpt"/>
    <property type="match status" value="1"/>
</dbReference>
<evidence type="ECO:0000259" key="1">
    <source>
        <dbReference type="PROSITE" id="PS50894"/>
    </source>
</evidence>
<dbReference type="InterPro" id="IPR036641">
    <property type="entry name" value="HPT_dom_sf"/>
</dbReference>
<dbReference type="PROSITE" id="PS50894">
    <property type="entry name" value="HPT"/>
    <property type="match status" value="1"/>
</dbReference>
<reference evidence="2" key="1">
    <citation type="journal article" date="2014" name="Front. Microbiol.">
        <title>High frequency of phylogenetically diverse reductive dehalogenase-homologous genes in deep subseafloor sedimentary metagenomes.</title>
        <authorList>
            <person name="Kawai M."/>
            <person name="Futagami T."/>
            <person name="Toyoda A."/>
            <person name="Takaki Y."/>
            <person name="Nishi S."/>
            <person name="Hori S."/>
            <person name="Arai W."/>
            <person name="Tsubouchi T."/>
            <person name="Morono Y."/>
            <person name="Uchiyama I."/>
            <person name="Ito T."/>
            <person name="Fujiyama A."/>
            <person name="Inagaki F."/>
            <person name="Takami H."/>
        </authorList>
    </citation>
    <scope>NUCLEOTIDE SEQUENCE</scope>
    <source>
        <strain evidence="2">Expedition CK06-06</strain>
    </source>
</reference>
<evidence type="ECO:0000313" key="2">
    <source>
        <dbReference type="EMBL" id="GAG74717.1"/>
    </source>
</evidence>
<gene>
    <name evidence="2" type="ORF">S01H4_34608</name>
</gene>
<dbReference type="Gene3D" id="1.20.120.160">
    <property type="entry name" value="HPT domain"/>
    <property type="match status" value="1"/>
</dbReference>
<protein>
    <recommendedName>
        <fullName evidence="1">HPt domain-containing protein</fullName>
    </recommendedName>
</protein>
<accession>X1B006</accession>
<proteinExistence type="predicted"/>
<dbReference type="SUPFAM" id="SSF47226">
    <property type="entry name" value="Histidine-containing phosphotransfer domain, HPT domain"/>
    <property type="match status" value="1"/>
</dbReference>
<feature type="domain" description="HPt" evidence="1">
    <location>
        <begin position="31"/>
        <end position="124"/>
    </location>
</feature>
<dbReference type="EMBL" id="BART01018326">
    <property type="protein sequence ID" value="GAG74717.1"/>
    <property type="molecule type" value="Genomic_DNA"/>
</dbReference>
<dbReference type="InterPro" id="IPR008207">
    <property type="entry name" value="Sig_transdc_His_kin_Hpt_dom"/>
</dbReference>
<comment type="caution">
    <text evidence="2">The sequence shown here is derived from an EMBL/GenBank/DDBJ whole genome shotgun (WGS) entry which is preliminary data.</text>
</comment>
<dbReference type="GO" id="GO:0000160">
    <property type="term" value="P:phosphorelay signal transduction system"/>
    <property type="evidence" value="ECO:0007669"/>
    <property type="project" value="InterPro"/>
</dbReference>
<name>X1B006_9ZZZZ</name>